<comment type="caution">
    <text evidence="5">The sequence shown here is derived from an EMBL/GenBank/DDBJ whole genome shotgun (WGS) entry which is preliminary data.</text>
</comment>
<dbReference type="InterPro" id="IPR000182">
    <property type="entry name" value="GNAT_dom"/>
</dbReference>
<evidence type="ECO:0000256" key="3">
    <source>
        <dbReference type="PIRNR" id="PIRNR005751"/>
    </source>
</evidence>
<protein>
    <recommendedName>
        <fullName evidence="3">[Citrate [pro-3S]-lyase] ligase</fullName>
        <ecNumber evidence="3">6.2.1.22</ecNumber>
    </recommendedName>
</protein>
<dbReference type="PROSITE" id="PS51186">
    <property type="entry name" value="GNAT"/>
    <property type="match status" value="1"/>
</dbReference>
<dbReference type="PIRSF" id="PIRSF005751">
    <property type="entry name" value="Acet_citr_lig"/>
    <property type="match status" value="1"/>
</dbReference>
<name>A0ABT0N0T7_9GAMM</name>
<dbReference type="NCBIfam" id="TIGR00124">
    <property type="entry name" value="cit_ly_ligase"/>
    <property type="match status" value="1"/>
</dbReference>
<accession>A0ABT0N0T7</accession>
<dbReference type="NCBIfam" id="TIGR00125">
    <property type="entry name" value="cyt_tran_rel"/>
    <property type="match status" value="1"/>
</dbReference>
<comment type="function">
    <text evidence="3">Acetylation of prosthetic group (2-(5''-phosphoribosyl)-3'-dephosphocoenzyme-A) of the gamma subunit of citrate lyase.</text>
</comment>
<dbReference type="Gene3D" id="3.40.50.620">
    <property type="entry name" value="HUPs"/>
    <property type="match status" value="1"/>
</dbReference>
<dbReference type="Proteomes" id="UP001203069">
    <property type="component" value="Unassembled WGS sequence"/>
</dbReference>
<evidence type="ECO:0000313" key="5">
    <source>
        <dbReference type="EMBL" id="MCL2895472.1"/>
    </source>
</evidence>
<dbReference type="Pfam" id="PF08218">
    <property type="entry name" value="Citrate_ly_lig"/>
    <property type="match status" value="1"/>
</dbReference>
<dbReference type="SMART" id="SM00764">
    <property type="entry name" value="Citrate_ly_lig"/>
    <property type="match status" value="1"/>
</dbReference>
<dbReference type="InterPro" id="IPR005216">
    <property type="entry name" value="Citrate_lyase_ligase"/>
</dbReference>
<dbReference type="InterPro" id="IPR016181">
    <property type="entry name" value="Acyl_CoA_acyltransferase"/>
</dbReference>
<dbReference type="InterPro" id="IPR014729">
    <property type="entry name" value="Rossmann-like_a/b/a_fold"/>
</dbReference>
<comment type="catalytic activity">
    <reaction evidence="3">
        <text>holo-[citrate lyase ACP] + acetate + ATP = acetyl-[citrate lyase ACP] + AMP + diphosphate</text>
        <dbReference type="Rhea" id="RHEA:23788"/>
        <dbReference type="Rhea" id="RHEA-COMP:10158"/>
        <dbReference type="Rhea" id="RHEA-COMP:13710"/>
        <dbReference type="ChEBI" id="CHEBI:30089"/>
        <dbReference type="ChEBI" id="CHEBI:30616"/>
        <dbReference type="ChEBI" id="CHEBI:33019"/>
        <dbReference type="ChEBI" id="CHEBI:82683"/>
        <dbReference type="ChEBI" id="CHEBI:137976"/>
        <dbReference type="ChEBI" id="CHEBI:456215"/>
        <dbReference type="EC" id="6.2.1.22"/>
    </reaction>
</comment>
<dbReference type="SUPFAM" id="SSF55729">
    <property type="entry name" value="Acyl-CoA N-acyltransferases (Nat)"/>
    <property type="match status" value="1"/>
</dbReference>
<keyword evidence="1 3" id="KW-0547">Nucleotide-binding</keyword>
<evidence type="ECO:0000259" key="4">
    <source>
        <dbReference type="PROSITE" id="PS51186"/>
    </source>
</evidence>
<dbReference type="SUPFAM" id="SSF52374">
    <property type="entry name" value="Nucleotidylyl transferase"/>
    <property type="match status" value="1"/>
</dbReference>
<dbReference type="CDD" id="cd02169">
    <property type="entry name" value="Citrate_lyase_ligase"/>
    <property type="match status" value="1"/>
</dbReference>
<evidence type="ECO:0000256" key="1">
    <source>
        <dbReference type="ARBA" id="ARBA00022741"/>
    </source>
</evidence>
<gene>
    <name evidence="5" type="primary">citC</name>
    <name evidence="5" type="ORF">MFP26_22620</name>
</gene>
<proteinExistence type="predicted"/>
<dbReference type="Gene3D" id="3.40.630.30">
    <property type="match status" value="1"/>
</dbReference>
<dbReference type="EC" id="6.2.1.22" evidence="3"/>
<keyword evidence="3 5" id="KW-0436">Ligase</keyword>
<keyword evidence="2 3" id="KW-0067">ATP-binding</keyword>
<evidence type="ECO:0000256" key="2">
    <source>
        <dbReference type="ARBA" id="ARBA00022840"/>
    </source>
</evidence>
<dbReference type="GO" id="GO:0008771">
    <property type="term" value="F:[citrate (pro-3S)-lyase] ligase activity"/>
    <property type="evidence" value="ECO:0007669"/>
    <property type="project" value="UniProtKB-EC"/>
</dbReference>
<dbReference type="InterPro" id="IPR013166">
    <property type="entry name" value="Citrate_lyase_ligase_C"/>
</dbReference>
<dbReference type="PANTHER" id="PTHR40599:SF1">
    <property type="entry name" value="[CITRATE [PRO-3S]-LYASE] LIGASE"/>
    <property type="match status" value="1"/>
</dbReference>
<dbReference type="InterPro" id="IPR004821">
    <property type="entry name" value="Cyt_trans-like"/>
</dbReference>
<keyword evidence="6" id="KW-1185">Reference proteome</keyword>
<dbReference type="RefSeq" id="WP_249246416.1">
    <property type="nucleotide sequence ID" value="NZ_JAKPBZ010000116.1"/>
</dbReference>
<sequence>MHANDSVFFDTLDMRMQPQAIPEIRRLLAQCRLGMDDDIDTFVTGRLGGELAACAGMAANTIKCVAVAPRYRDRNLGVRVINEVVQQAAQRGHFHLFLYTKPQNIAIFRACGFYPLAQYQDSAVLMENTPIGITQYCRSLAAYRRPGTPIGAIVMNANPFTLGHRYLAERAAQSCDWLHLFVVREDASLFPFDERLEMVRRGVAHINNLTVHAGSEYMISKATFPGYFLKEEKLITRAHAALDLIIFRKYIAPALGITRRFVGTEPFCALTRQYNQDMHFRLENASAVDAPALAVMEIERKRESAGVAISASEVRKLLKLRQYRRIQELVPASTLEHLQRYYQAEYA</sequence>
<reference evidence="5 6" key="1">
    <citation type="submission" date="2022-02" db="EMBL/GenBank/DDBJ databases">
        <title>Description of Brenneria tiliae sp. nov. isolated from symptomatic Tilia x moltkei and Tilia x europaea trees in the UK.</title>
        <authorList>
            <person name="Kile H."/>
        </authorList>
    </citation>
    <scope>NUCLEOTIDE SEQUENCE [LARGE SCALE GENOMIC DNA]</scope>
    <source>
        <strain evidence="5 6">MC1SB4.1</strain>
    </source>
</reference>
<evidence type="ECO:0000313" key="6">
    <source>
        <dbReference type="Proteomes" id="UP001203069"/>
    </source>
</evidence>
<dbReference type="Pfam" id="PF00583">
    <property type="entry name" value="Acetyltransf_1"/>
    <property type="match status" value="1"/>
</dbReference>
<organism evidence="5 6">
    <name type="scientific">Brenneria tiliae</name>
    <dbReference type="NCBI Taxonomy" id="2914984"/>
    <lineage>
        <taxon>Bacteria</taxon>
        <taxon>Pseudomonadati</taxon>
        <taxon>Pseudomonadota</taxon>
        <taxon>Gammaproteobacteria</taxon>
        <taxon>Enterobacterales</taxon>
        <taxon>Pectobacteriaceae</taxon>
        <taxon>Brenneria</taxon>
    </lineage>
</organism>
<dbReference type="PANTHER" id="PTHR40599">
    <property type="entry name" value="[CITRATE [PRO-3S]-LYASE] LIGASE"/>
    <property type="match status" value="1"/>
</dbReference>
<feature type="domain" description="N-acetyltransferase" evidence="4">
    <location>
        <begin position="1"/>
        <end position="131"/>
    </location>
</feature>
<dbReference type="EMBL" id="JAKPBZ010000116">
    <property type="protein sequence ID" value="MCL2895472.1"/>
    <property type="molecule type" value="Genomic_DNA"/>
</dbReference>